<dbReference type="EMBL" id="LFIW01001910">
    <property type="protein sequence ID" value="KZL80359.1"/>
    <property type="molecule type" value="Genomic_DNA"/>
</dbReference>
<gene>
    <name evidence="1" type="ORF">CI238_08998</name>
</gene>
<evidence type="ECO:0000313" key="2">
    <source>
        <dbReference type="Proteomes" id="UP000076584"/>
    </source>
</evidence>
<evidence type="ECO:0000313" key="1">
    <source>
        <dbReference type="EMBL" id="KZL80359.1"/>
    </source>
</evidence>
<organism evidence="1 2">
    <name type="scientific">Colletotrichum incanum</name>
    <name type="common">Soybean anthracnose fungus</name>
    <dbReference type="NCBI Taxonomy" id="1573173"/>
    <lineage>
        <taxon>Eukaryota</taxon>
        <taxon>Fungi</taxon>
        <taxon>Dikarya</taxon>
        <taxon>Ascomycota</taxon>
        <taxon>Pezizomycotina</taxon>
        <taxon>Sordariomycetes</taxon>
        <taxon>Hypocreomycetidae</taxon>
        <taxon>Glomerellales</taxon>
        <taxon>Glomerellaceae</taxon>
        <taxon>Colletotrichum</taxon>
        <taxon>Colletotrichum spaethianum species complex</taxon>
    </lineage>
</organism>
<proteinExistence type="predicted"/>
<protein>
    <submittedName>
        <fullName evidence="1">Uncharacterized protein</fullName>
    </submittedName>
</protein>
<comment type="caution">
    <text evidence="1">The sequence shown here is derived from an EMBL/GenBank/DDBJ whole genome shotgun (WGS) entry which is preliminary data.</text>
</comment>
<dbReference type="AlphaFoldDB" id="A0A167AP01"/>
<keyword evidence="2" id="KW-1185">Reference proteome</keyword>
<reference evidence="1 2" key="1">
    <citation type="submission" date="2015-06" db="EMBL/GenBank/DDBJ databases">
        <title>Survival trade-offs in plant roots during colonization by closely related pathogenic and mutualistic fungi.</title>
        <authorList>
            <person name="Hacquard S."/>
            <person name="Kracher B."/>
            <person name="Hiruma K."/>
            <person name="Weinman A."/>
            <person name="Muench P."/>
            <person name="Garrido Oter R."/>
            <person name="Ver Loren van Themaat E."/>
            <person name="Dallerey J.-F."/>
            <person name="Damm U."/>
            <person name="Henrissat B."/>
            <person name="Lespinet O."/>
            <person name="Thon M."/>
            <person name="Kemen E."/>
            <person name="McHardy A.C."/>
            <person name="Schulze-Lefert P."/>
            <person name="O'Connell R.J."/>
        </authorList>
    </citation>
    <scope>NUCLEOTIDE SEQUENCE [LARGE SCALE GENOMIC DNA]</scope>
    <source>
        <strain evidence="1 2">MAFF 238704</strain>
    </source>
</reference>
<name>A0A167AP01_COLIC</name>
<sequence>MGYHHARLIMNRHLYGASHGLPVRILNEDERPFYKTDINFKYTWRARIIDDELFLLITQTVHQPKSNMVRLEEWLNDLGGISPVPLSSQPKFLTPHRNFTADAPPSASLPTFLAGMQRNATLSCPVCLKDAEIKIKWVGAREQWSVEMKTWRQFGTCRSPFDSSWESMTCEPSSRTPEECRAQEHPPGAVRYRWSKGDTQPVVMAGCFLDSTSNK</sequence>
<accession>A0A167AP01</accession>
<dbReference type="STRING" id="1573173.A0A167AP01"/>
<dbReference type="Proteomes" id="UP000076584">
    <property type="component" value="Unassembled WGS sequence"/>
</dbReference>